<dbReference type="RefSeq" id="XP_001729051.1">
    <property type="nucleotide sequence ID" value="XM_001728999.1"/>
</dbReference>
<dbReference type="Proteomes" id="UP000008837">
    <property type="component" value="Unassembled WGS sequence"/>
</dbReference>
<feature type="compositionally biased region" description="Basic residues" evidence="1">
    <location>
        <begin position="24"/>
        <end position="33"/>
    </location>
</feature>
<dbReference type="VEuPathDB" id="FungiDB:MGL_3839"/>
<dbReference type="KEGG" id="mgl:MGL_3839"/>
<dbReference type="InParanoid" id="A8QAV8"/>
<dbReference type="Pfam" id="PF08624">
    <property type="entry name" value="CRC_subunit"/>
    <property type="match status" value="1"/>
</dbReference>
<accession>A8QAV8</accession>
<reference evidence="2 3" key="1">
    <citation type="journal article" date="2007" name="Proc. Natl. Acad. Sci. U.S.A.">
        <title>Dandruff-associated Malassezia genomes reveal convergent and divergent virulence traits shared with plant and human fungal pathogens.</title>
        <authorList>
            <person name="Xu J."/>
            <person name="Saunders C.W."/>
            <person name="Hu P."/>
            <person name="Grant R.A."/>
            <person name="Boekhout T."/>
            <person name="Kuramae E.E."/>
            <person name="Kronstad J.W."/>
            <person name="Deangelis Y.M."/>
            <person name="Reeder N.L."/>
            <person name="Johnstone K.R."/>
            <person name="Leland M."/>
            <person name="Fieno A.M."/>
            <person name="Begley W.M."/>
            <person name="Sun Y."/>
            <person name="Lacey M.P."/>
            <person name="Chaudhary T."/>
            <person name="Keough T."/>
            <person name="Chu L."/>
            <person name="Sears R."/>
            <person name="Yuan B."/>
            <person name="Dawson T.L.Jr."/>
        </authorList>
    </citation>
    <scope>NUCLEOTIDE SEQUENCE [LARGE SCALE GENOMIC DNA]</scope>
    <source>
        <strain evidence="3">ATCC MYA-4612 / CBS 7966</strain>
    </source>
</reference>
<evidence type="ECO:0000313" key="3">
    <source>
        <dbReference type="Proteomes" id="UP000008837"/>
    </source>
</evidence>
<dbReference type="GeneID" id="5853358"/>
<feature type="compositionally biased region" description="Acidic residues" evidence="1">
    <location>
        <begin position="79"/>
        <end position="88"/>
    </location>
</feature>
<feature type="compositionally biased region" description="Basic and acidic residues" evidence="1">
    <location>
        <begin position="283"/>
        <end position="304"/>
    </location>
</feature>
<comment type="caution">
    <text evidence="2">The sequence shown here is derived from an EMBL/GenBank/DDBJ whole genome shotgun (WGS) entry which is preliminary data.</text>
</comment>
<name>A8QAV8_MALGO</name>
<dbReference type="OrthoDB" id="5598844at2759"/>
<feature type="region of interest" description="Disordered" evidence="1">
    <location>
        <begin position="1"/>
        <end position="119"/>
    </location>
</feature>
<dbReference type="AlphaFoldDB" id="A8QAV8"/>
<protein>
    <submittedName>
        <fullName evidence="2">Uncharacterized protein</fullName>
    </submittedName>
</protein>
<dbReference type="InterPro" id="IPR013933">
    <property type="entry name" value="CRC_Rsc7/Swp82"/>
</dbReference>
<dbReference type="STRING" id="425265.A8QAV8"/>
<proteinExistence type="predicted"/>
<keyword evidence="3" id="KW-1185">Reference proteome</keyword>
<dbReference type="EMBL" id="AAYY01000015">
    <property type="protein sequence ID" value="EDP41837.1"/>
    <property type="molecule type" value="Genomic_DNA"/>
</dbReference>
<gene>
    <name evidence="2" type="ORF">MGL_3839</name>
</gene>
<evidence type="ECO:0000256" key="1">
    <source>
        <dbReference type="SAM" id="MobiDB-lite"/>
    </source>
</evidence>
<sequence length="512" mass="56810">MVRLRRTTRSTSVTAATEEDAPRRSTRPRRPRAKTPVSDASGDDSDPTSHAVEERQPLLRTRRSARVSSTRNVPTAQDATDELQDPLDDAQGAAAEAENEDERSVAEGADADEHSGMEEDDMVEIEGQVYRIENDGLVLDTDPAGEKKVDKNGRLLGGRTYRIATLSSPQRDTPDRLYMLSIDVARGLGYRDSAYFFRKNPLFHKIFLTPEEKEQLVNDGRLNSTLRTRNVTMVAARSVFQLMGARVVERGRLVTDDYYEAQARASGKREGAPVSQPSMQDILRAERRRESDRERERGRRRPDASTHTTVDPQGEVVTTTFGDAGHAPFDRHGHTAQRRQFLLRAQITEENWLAEYARSVRAANAELLASRRSRLVAFPRHQHEARSASLLATSAVAAAETAIATTSSSSSSTTATEVRHAIDSEHLVCDTRPPWERELTPMVDARARAHARREREPPLGLYDPHTHSALLPTEAQPQAASFAKVDDIPRGVPPAARLAGVYTTETCLMAPV</sequence>
<evidence type="ECO:0000313" key="2">
    <source>
        <dbReference type="EMBL" id="EDP41837.1"/>
    </source>
</evidence>
<feature type="compositionally biased region" description="Polar residues" evidence="1">
    <location>
        <begin position="305"/>
        <end position="321"/>
    </location>
</feature>
<dbReference type="OMA" id="TRPPWER"/>
<feature type="region of interest" description="Disordered" evidence="1">
    <location>
        <begin position="264"/>
        <end position="333"/>
    </location>
</feature>
<organism evidence="2 3">
    <name type="scientific">Malassezia globosa (strain ATCC MYA-4612 / CBS 7966)</name>
    <name type="common">Dandruff-associated fungus</name>
    <dbReference type="NCBI Taxonomy" id="425265"/>
    <lineage>
        <taxon>Eukaryota</taxon>
        <taxon>Fungi</taxon>
        <taxon>Dikarya</taxon>
        <taxon>Basidiomycota</taxon>
        <taxon>Ustilaginomycotina</taxon>
        <taxon>Malasseziomycetes</taxon>
        <taxon>Malasseziales</taxon>
        <taxon>Malasseziaceae</taxon>
        <taxon>Malassezia</taxon>
    </lineage>
</organism>